<name>A0A2V3XWH5_9FIRM</name>
<keyword evidence="6" id="KW-0547">Nucleotide-binding</keyword>
<evidence type="ECO:0000259" key="5">
    <source>
        <dbReference type="PROSITE" id="PS51194"/>
    </source>
</evidence>
<keyword evidence="1" id="KW-0378">Hydrolase</keyword>
<keyword evidence="2" id="KW-0862">Zinc</keyword>
<sequence>MKVSQMTTSAFWKGESGVKGLVEDQGKQYKANLYIKGSQVYDYSCSCVQGNSYKGMCPHCQELYREYREKAAENSGRPVTTSQQARTMIREYTNREVAQIIIEGEEKQVQLAVRIIADRSDVKLEFRLGRERFYVLKDLVAFTRAVESGSLVEYGKNLAFHHNLSVFAKESRPLVEFIMELVGIYCEHYEQFQKSSFSNLPTLRGLNLSRGNRDRFFSLMMGETLELEDYRAHKRMVTVTDHNPDLAVKVRRKGRDGILVSIDKGLLIFEGERHLYVVDKERIFRCDEACSATLHVFLEQMIKSFGSNCEAEVNDKDMPLFYERVLKKIAAYSTIDAGDVELEAYKPEELKARFEFDSQGPNDLVLKPVLSYGEYSFQPVEDEKLPRTVCRDVPGEFRVSQLITKYFKYKEHDTEYPAIRDDEEAIYRLLTEGMSEFMAQGEVYLSESFKKLKVLPPPKISIGVKSSGSWLELTVDTDGMSGAELTRLLSEYSQKKRYYRMKNGEFLALDDNGLMTVAKLVEGLAVNKSDLQSQKIRLPKYRALYLDGILKEGTGITLYRDALFKAVVRGMKSVEDSDFEIPLTLRPVLREYQKTGFRWLKTLDSCGFGGILADDMGLGKTIQVIALLLDERNREPDTSALIVCPASLVYNWENEIHQFAPTLKVRTISGTAQEREELLNAASEGEILVTSYDLLKRDIAFYEEKEFRFQIIDEAQYIKNASTQSAKAVKSVNARTRFALTGTPIENRLSELWSIFDFLMPGFLFSYQRFKKEYELPIVRDQDEACLKGLHRMIGPFIMRRLKKDVLKELPDKLENVIYSGFEKEQKDLYTANAWQVRQQLEQAGDGGSDRIQILAQLTKLRQICCDPHLCYSNYNGSSAKLETCIDLIRNGVEGGHKILLFSQFTSMLEIIEKRLKKEGMAYYILTGATPKEERLHMVNSFKDDGVPVFLISLKAGGTGLNLTAADVVIHYDPWWNVAAQNQATDRTHRIGQEKQVTVFKLITKGTIEENILKLQESKKNLAEQIITEGTVSLGSLTKDDLIGLLVSPGVNAPVGLD</sequence>
<dbReference type="InterPro" id="IPR038718">
    <property type="entry name" value="SNF2-like_sf"/>
</dbReference>
<protein>
    <submittedName>
        <fullName evidence="6">Helicase-like protein</fullName>
    </submittedName>
</protein>
<evidence type="ECO:0000259" key="3">
    <source>
        <dbReference type="PROSITE" id="PS50966"/>
    </source>
</evidence>
<keyword evidence="2" id="KW-0863">Zinc-finger</keyword>
<accession>A0A2V3XWH5</accession>
<evidence type="ECO:0000256" key="2">
    <source>
        <dbReference type="PROSITE-ProRule" id="PRU00325"/>
    </source>
</evidence>
<reference evidence="6 7" key="1">
    <citation type="submission" date="2018-05" db="EMBL/GenBank/DDBJ databases">
        <title>Genomic Encyclopedia of Type Strains, Phase IV (KMG-IV): sequencing the most valuable type-strain genomes for metagenomic binning, comparative biology and taxonomic classification.</title>
        <authorList>
            <person name="Goeker M."/>
        </authorList>
    </citation>
    <scope>NUCLEOTIDE SEQUENCE [LARGE SCALE GENOMIC DNA]</scope>
    <source>
        <strain evidence="6 7">DSM 24995</strain>
    </source>
</reference>
<keyword evidence="6" id="KW-0347">Helicase</keyword>
<dbReference type="InterPro" id="IPR049730">
    <property type="entry name" value="SNF2/RAD54-like_C"/>
</dbReference>
<dbReference type="PROSITE" id="PS51192">
    <property type="entry name" value="HELICASE_ATP_BIND_1"/>
    <property type="match status" value="1"/>
</dbReference>
<comment type="caution">
    <text evidence="6">The sequence shown here is derived from an EMBL/GenBank/DDBJ whole genome shotgun (WGS) entry which is preliminary data.</text>
</comment>
<dbReference type="GeneID" id="86064121"/>
<dbReference type="PROSITE" id="PS51194">
    <property type="entry name" value="HELICASE_CTER"/>
    <property type="match status" value="1"/>
</dbReference>
<keyword evidence="2" id="KW-0479">Metal-binding</keyword>
<dbReference type="GO" id="GO:0008270">
    <property type="term" value="F:zinc ion binding"/>
    <property type="evidence" value="ECO:0007669"/>
    <property type="project" value="UniProtKB-KW"/>
</dbReference>
<dbReference type="Proteomes" id="UP000248057">
    <property type="component" value="Unassembled WGS sequence"/>
</dbReference>
<dbReference type="GO" id="GO:0004386">
    <property type="term" value="F:helicase activity"/>
    <property type="evidence" value="ECO:0007669"/>
    <property type="project" value="UniProtKB-KW"/>
</dbReference>
<dbReference type="InterPro" id="IPR001650">
    <property type="entry name" value="Helicase_C-like"/>
</dbReference>
<keyword evidence="7" id="KW-1185">Reference proteome</keyword>
<feature type="domain" description="Helicase ATP-binding" evidence="4">
    <location>
        <begin position="601"/>
        <end position="762"/>
    </location>
</feature>
<dbReference type="InterPro" id="IPR027417">
    <property type="entry name" value="P-loop_NTPase"/>
</dbReference>
<dbReference type="FunFam" id="3.40.50.10810:FF:000054">
    <property type="entry name" value="Helicase, Snf2 family"/>
    <property type="match status" value="1"/>
</dbReference>
<proteinExistence type="predicted"/>
<evidence type="ECO:0000313" key="6">
    <source>
        <dbReference type="EMBL" id="PXX48471.1"/>
    </source>
</evidence>
<dbReference type="CDD" id="cd18012">
    <property type="entry name" value="DEXQc_arch_SWI2_SNF2"/>
    <property type="match status" value="1"/>
</dbReference>
<evidence type="ECO:0000256" key="1">
    <source>
        <dbReference type="ARBA" id="ARBA00022801"/>
    </source>
</evidence>
<dbReference type="InterPro" id="IPR014001">
    <property type="entry name" value="Helicase_ATP-bd"/>
</dbReference>
<dbReference type="Gene3D" id="3.40.50.10810">
    <property type="entry name" value="Tandem AAA-ATPase domain"/>
    <property type="match status" value="1"/>
</dbReference>
<dbReference type="CDD" id="cd18793">
    <property type="entry name" value="SF2_C_SNF"/>
    <property type="match status" value="1"/>
</dbReference>
<evidence type="ECO:0000313" key="7">
    <source>
        <dbReference type="Proteomes" id="UP000248057"/>
    </source>
</evidence>
<dbReference type="Pfam" id="PF00271">
    <property type="entry name" value="Helicase_C"/>
    <property type="match status" value="1"/>
</dbReference>
<dbReference type="InterPro" id="IPR000330">
    <property type="entry name" value="SNF2_N"/>
</dbReference>
<dbReference type="EMBL" id="QJKD01000017">
    <property type="protein sequence ID" value="PXX48471.1"/>
    <property type="molecule type" value="Genomic_DNA"/>
</dbReference>
<keyword evidence="6" id="KW-0067">ATP-binding</keyword>
<dbReference type="GO" id="GO:0016787">
    <property type="term" value="F:hydrolase activity"/>
    <property type="evidence" value="ECO:0007669"/>
    <property type="project" value="UniProtKB-KW"/>
</dbReference>
<evidence type="ECO:0000259" key="4">
    <source>
        <dbReference type="PROSITE" id="PS51192"/>
    </source>
</evidence>
<dbReference type="Pfam" id="PF08455">
    <property type="entry name" value="SNF2_assoc"/>
    <property type="match status" value="1"/>
</dbReference>
<feature type="domain" description="Helicase C-terminal" evidence="5">
    <location>
        <begin position="881"/>
        <end position="1038"/>
    </location>
</feature>
<dbReference type="PANTHER" id="PTHR10799">
    <property type="entry name" value="SNF2/RAD54 HELICASE FAMILY"/>
    <property type="match status" value="1"/>
</dbReference>
<dbReference type="RefSeq" id="WP_110325244.1">
    <property type="nucleotide sequence ID" value="NZ_QJKD01000017.1"/>
</dbReference>
<gene>
    <name evidence="6" type="ORF">DFR60_11755</name>
</gene>
<dbReference type="Pfam" id="PF00176">
    <property type="entry name" value="SNF2-rel_dom"/>
    <property type="match status" value="1"/>
</dbReference>
<dbReference type="InterPro" id="IPR007527">
    <property type="entry name" value="Znf_SWIM"/>
</dbReference>
<dbReference type="PROSITE" id="PS50966">
    <property type="entry name" value="ZF_SWIM"/>
    <property type="match status" value="1"/>
</dbReference>
<feature type="domain" description="SWIM-type" evidence="3">
    <location>
        <begin position="29"/>
        <end position="68"/>
    </location>
</feature>
<dbReference type="Gene3D" id="3.40.50.300">
    <property type="entry name" value="P-loop containing nucleotide triphosphate hydrolases"/>
    <property type="match status" value="1"/>
</dbReference>
<organism evidence="6 7">
    <name type="scientific">Hungatella effluvii</name>
    <dbReference type="NCBI Taxonomy" id="1096246"/>
    <lineage>
        <taxon>Bacteria</taxon>
        <taxon>Bacillati</taxon>
        <taxon>Bacillota</taxon>
        <taxon>Clostridia</taxon>
        <taxon>Lachnospirales</taxon>
        <taxon>Lachnospiraceae</taxon>
        <taxon>Hungatella</taxon>
    </lineage>
</organism>
<dbReference type="SUPFAM" id="SSF52540">
    <property type="entry name" value="P-loop containing nucleoside triphosphate hydrolases"/>
    <property type="match status" value="2"/>
</dbReference>
<dbReference type="SMART" id="SM00487">
    <property type="entry name" value="DEXDc"/>
    <property type="match status" value="1"/>
</dbReference>
<dbReference type="GO" id="GO:0005524">
    <property type="term" value="F:ATP binding"/>
    <property type="evidence" value="ECO:0007669"/>
    <property type="project" value="InterPro"/>
</dbReference>
<dbReference type="SMART" id="SM00490">
    <property type="entry name" value="HELICc"/>
    <property type="match status" value="1"/>
</dbReference>
<dbReference type="InterPro" id="IPR013663">
    <property type="entry name" value="Helicase_SWF/SNF/SWI_bac"/>
</dbReference>
<dbReference type="AlphaFoldDB" id="A0A2V3XWH5"/>